<feature type="compositionally biased region" description="Basic and acidic residues" evidence="10">
    <location>
        <begin position="621"/>
        <end position="631"/>
    </location>
</feature>
<gene>
    <name evidence="12 14" type="primary">FARP1</name>
</gene>
<dbReference type="PRINTS" id="PR00661">
    <property type="entry name" value="ERMFAMILY"/>
</dbReference>
<keyword evidence="13" id="KW-1185">Reference proteome</keyword>
<accession>A0A3Q2KS88</accession>
<proteinExistence type="predicted"/>
<dbReference type="Pfam" id="PF09379">
    <property type="entry name" value="FERM_N"/>
    <property type="match status" value="1"/>
</dbReference>
<dbReference type="GO" id="GO:0005737">
    <property type="term" value="C:cytoplasm"/>
    <property type="evidence" value="ECO:0007669"/>
    <property type="project" value="UniProtKB-SubCell"/>
</dbReference>
<dbReference type="CDD" id="cd17189">
    <property type="entry name" value="FERM_F1_FARP1"/>
    <property type="match status" value="1"/>
</dbReference>
<feature type="region of interest" description="Disordered" evidence="10">
    <location>
        <begin position="361"/>
        <end position="647"/>
    </location>
</feature>
<dbReference type="InterPro" id="IPR019749">
    <property type="entry name" value="Band_41_domain"/>
</dbReference>
<feature type="compositionally biased region" description="Polar residues" evidence="10">
    <location>
        <begin position="609"/>
        <end position="618"/>
    </location>
</feature>
<dbReference type="SUPFAM" id="SSF54236">
    <property type="entry name" value="Ubiquitin-like"/>
    <property type="match status" value="1"/>
</dbReference>
<reference evidence="12 13" key="1">
    <citation type="journal article" date="2009" name="Science">
        <title>Genome sequence, comparative analysis, and population genetics of the domestic horse.</title>
        <authorList>
            <consortium name="Broad Institute Genome Sequencing Platform"/>
            <consortium name="Broad Institute Whole Genome Assembly Team"/>
            <person name="Wade C.M."/>
            <person name="Giulotto E."/>
            <person name="Sigurdsson S."/>
            <person name="Zoli M."/>
            <person name="Gnerre S."/>
            <person name="Imsland F."/>
            <person name="Lear T.L."/>
            <person name="Adelson D.L."/>
            <person name="Bailey E."/>
            <person name="Bellone R.R."/>
            <person name="Bloecker H."/>
            <person name="Distl O."/>
            <person name="Edgar R.C."/>
            <person name="Garber M."/>
            <person name="Leeb T."/>
            <person name="Mauceli E."/>
            <person name="MacLeod J.N."/>
            <person name="Penedo M.C.T."/>
            <person name="Raison J.M."/>
            <person name="Sharpe T."/>
            <person name="Vogel J."/>
            <person name="Andersson L."/>
            <person name="Antczak D.F."/>
            <person name="Biagi T."/>
            <person name="Binns M.M."/>
            <person name="Chowdhary B.P."/>
            <person name="Coleman S.J."/>
            <person name="Della Valle G."/>
            <person name="Fryc S."/>
            <person name="Guerin G."/>
            <person name="Hasegawa T."/>
            <person name="Hill E.W."/>
            <person name="Jurka J."/>
            <person name="Kiialainen A."/>
            <person name="Lindgren G."/>
            <person name="Liu J."/>
            <person name="Magnani E."/>
            <person name="Mickelson J.R."/>
            <person name="Murray J."/>
            <person name="Nergadze S.G."/>
            <person name="Onofrio R."/>
            <person name="Pedroni S."/>
            <person name="Piras M.F."/>
            <person name="Raudsepp T."/>
            <person name="Rocchi M."/>
            <person name="Roeed K.H."/>
            <person name="Ryder O.A."/>
            <person name="Searle S."/>
            <person name="Skow L."/>
            <person name="Swinburne J.E."/>
            <person name="Syvaenen A.C."/>
            <person name="Tozaki T."/>
            <person name="Valberg S.J."/>
            <person name="Vaudin M."/>
            <person name="White J.R."/>
            <person name="Zody M.C."/>
            <person name="Lander E.S."/>
            <person name="Lindblad-Toh K."/>
        </authorList>
    </citation>
    <scope>NUCLEOTIDE SEQUENCE [LARGE SCALE GENOMIC DNA]</scope>
    <source>
        <strain evidence="12 13">Thoroughbred</strain>
    </source>
</reference>
<evidence type="ECO:0000259" key="11">
    <source>
        <dbReference type="PROSITE" id="PS50057"/>
    </source>
</evidence>
<dbReference type="InterPro" id="IPR041788">
    <property type="entry name" value="FARP1/FARP2/FRMD7_FERM_C"/>
</dbReference>
<dbReference type="InterPro" id="IPR014352">
    <property type="entry name" value="FERM/acyl-CoA-bd_prot_sf"/>
</dbReference>
<dbReference type="GeneTree" id="ENSGT00940000155318"/>
<dbReference type="InterPro" id="IPR018980">
    <property type="entry name" value="FERM_PH-like_C"/>
</dbReference>
<evidence type="ECO:0000256" key="3">
    <source>
        <dbReference type="ARBA" id="ARBA00004552"/>
    </source>
</evidence>
<evidence type="ECO:0000256" key="10">
    <source>
        <dbReference type="SAM" id="MobiDB-lite"/>
    </source>
</evidence>
<evidence type="ECO:0000256" key="5">
    <source>
        <dbReference type="ARBA" id="ARBA00022658"/>
    </source>
</evidence>
<keyword evidence="6" id="KW-0677">Repeat</keyword>
<feature type="compositionally biased region" description="Low complexity" evidence="10">
    <location>
        <begin position="588"/>
        <end position="608"/>
    </location>
</feature>
<evidence type="ECO:0000256" key="9">
    <source>
        <dbReference type="ARBA" id="ARBA00023273"/>
    </source>
</evidence>
<dbReference type="PROSITE" id="PS00660">
    <property type="entry name" value="FERM_1"/>
    <property type="match status" value="1"/>
</dbReference>
<dbReference type="Ensembl" id="ENSECAT00000041037.2">
    <property type="protein sequence ID" value="ENSECAP00000026545.2"/>
    <property type="gene ID" value="ENSECAG00000015331.4"/>
</dbReference>
<organism evidence="12 13">
    <name type="scientific">Equus caballus</name>
    <name type="common">Horse</name>
    <dbReference type="NCBI Taxonomy" id="9796"/>
    <lineage>
        <taxon>Eukaryota</taxon>
        <taxon>Metazoa</taxon>
        <taxon>Chordata</taxon>
        <taxon>Craniata</taxon>
        <taxon>Vertebrata</taxon>
        <taxon>Euteleostomi</taxon>
        <taxon>Mammalia</taxon>
        <taxon>Eutheria</taxon>
        <taxon>Laurasiatheria</taxon>
        <taxon>Perissodactyla</taxon>
        <taxon>Equidae</taxon>
        <taxon>Equus</taxon>
    </lineage>
</organism>
<feature type="domain" description="FERM" evidence="11">
    <location>
        <begin position="40"/>
        <end position="320"/>
    </location>
</feature>
<dbReference type="Gene3D" id="1.20.80.10">
    <property type="match status" value="1"/>
</dbReference>
<dbReference type="PROSITE" id="PS50057">
    <property type="entry name" value="FERM_3"/>
    <property type="match status" value="1"/>
</dbReference>
<keyword evidence="4" id="KW-0963">Cytoplasm</keyword>
<feature type="compositionally biased region" description="Polar residues" evidence="10">
    <location>
        <begin position="503"/>
        <end position="514"/>
    </location>
</feature>
<evidence type="ECO:0000256" key="6">
    <source>
        <dbReference type="ARBA" id="ARBA00022737"/>
    </source>
</evidence>
<dbReference type="InterPro" id="IPR011993">
    <property type="entry name" value="PH-like_dom_sf"/>
</dbReference>
<dbReference type="SMART" id="SM00295">
    <property type="entry name" value="B41"/>
    <property type="match status" value="1"/>
</dbReference>
<reference evidence="12" key="2">
    <citation type="submission" date="2025-08" db="UniProtKB">
        <authorList>
            <consortium name="Ensembl"/>
        </authorList>
    </citation>
    <scope>IDENTIFICATION</scope>
    <source>
        <strain evidence="12">Thoroughbred</strain>
    </source>
</reference>
<feature type="compositionally biased region" description="Basic and acidic residues" evidence="10">
    <location>
        <begin position="527"/>
        <end position="537"/>
    </location>
</feature>
<dbReference type="GO" id="GO:0016020">
    <property type="term" value="C:membrane"/>
    <property type="evidence" value="ECO:0007669"/>
    <property type="project" value="UniProtKB-SubCell"/>
</dbReference>
<name>A0A3Q2KS88_HORSE</name>
<dbReference type="InterPro" id="IPR035963">
    <property type="entry name" value="FERM_2"/>
</dbReference>
<dbReference type="Gene3D" id="3.10.20.90">
    <property type="entry name" value="Phosphatidylinositol 3-kinase Catalytic Subunit, Chain A, domain 1"/>
    <property type="match status" value="1"/>
</dbReference>
<keyword evidence="5" id="KW-0344">Guanine-nucleotide releasing factor</keyword>
<evidence type="ECO:0000256" key="2">
    <source>
        <dbReference type="ARBA" id="ARBA00004496"/>
    </source>
</evidence>
<dbReference type="SMART" id="SM01195">
    <property type="entry name" value="FA"/>
    <property type="match status" value="1"/>
</dbReference>
<dbReference type="FunFam" id="3.10.20.90:FF:000040">
    <property type="entry name" value="FERM, RhoGEF and pleckstrin domain-containing protein"/>
    <property type="match status" value="1"/>
</dbReference>
<dbReference type="CDD" id="cd14473">
    <property type="entry name" value="FERM_B-lobe"/>
    <property type="match status" value="1"/>
</dbReference>
<evidence type="ECO:0000313" key="13">
    <source>
        <dbReference type="Proteomes" id="UP000002281"/>
    </source>
</evidence>
<dbReference type="VGNC" id="VGNC:17911">
    <property type="gene designation" value="FARP1"/>
</dbReference>
<keyword evidence="9" id="KW-0966">Cell projection</keyword>
<dbReference type="GO" id="GO:0005085">
    <property type="term" value="F:guanyl-nucleotide exchange factor activity"/>
    <property type="evidence" value="ECO:0007669"/>
    <property type="project" value="UniProtKB-KW"/>
</dbReference>
<dbReference type="Pfam" id="PF00373">
    <property type="entry name" value="FERM_M"/>
    <property type="match status" value="1"/>
</dbReference>
<protein>
    <submittedName>
        <fullName evidence="12">FERM, ARH/RhoGEF and pleckstrin domain protein 1</fullName>
    </submittedName>
</protein>
<feature type="region of interest" description="Disordered" evidence="10">
    <location>
        <begin position="676"/>
        <end position="713"/>
    </location>
</feature>
<dbReference type="InterPro" id="IPR019747">
    <property type="entry name" value="FERM_CS"/>
</dbReference>
<evidence type="ECO:0000313" key="14">
    <source>
        <dbReference type="VGNC" id="VGNC:17911"/>
    </source>
</evidence>
<comment type="subcellular location">
    <subcellularLocation>
        <location evidence="3">Cell projection</location>
        <location evidence="3">Dendritic spine</location>
    </subcellularLocation>
    <subcellularLocation>
        <location evidence="2">Cytoplasm</location>
    </subcellularLocation>
    <subcellularLocation>
        <location evidence="1">Membrane</location>
    </subcellularLocation>
</comment>
<dbReference type="Pfam" id="PF09380">
    <property type="entry name" value="FERM_C"/>
    <property type="match status" value="1"/>
</dbReference>
<feature type="region of interest" description="Disordered" evidence="10">
    <location>
        <begin position="736"/>
        <end position="792"/>
    </location>
</feature>
<keyword evidence="8" id="KW-0472">Membrane</keyword>
<dbReference type="InterPro" id="IPR000299">
    <property type="entry name" value="FERM_domain"/>
</dbReference>
<dbReference type="FunFam" id="2.30.29.30:FF:000002">
    <property type="entry name" value="Band 4.1-like protein 5 isoform 1"/>
    <property type="match status" value="1"/>
</dbReference>
<dbReference type="Bgee" id="ENSECAG00000015331">
    <property type="expression patterns" value="Expressed in oviduct epithelium and 23 other cell types or tissues"/>
</dbReference>
<dbReference type="Proteomes" id="UP000002281">
    <property type="component" value="Chromosome 17"/>
</dbReference>
<dbReference type="InterPro" id="IPR000798">
    <property type="entry name" value="Ez/rad/moesin-like"/>
</dbReference>
<dbReference type="InterPro" id="IPR018979">
    <property type="entry name" value="FERM_N"/>
</dbReference>
<dbReference type="PANTHER" id="PTHR45858:SF2">
    <property type="entry name" value="FERM, ARHGEF AND PLECKSTRIN DOMAIN-CONTAINING PROTEIN 1"/>
    <property type="match status" value="1"/>
</dbReference>
<dbReference type="Gene3D" id="2.30.29.30">
    <property type="entry name" value="Pleckstrin-homology domain (PH domain)/Phosphotyrosine-binding domain (PTB)"/>
    <property type="match status" value="1"/>
</dbReference>
<dbReference type="Pfam" id="PF08736">
    <property type="entry name" value="FA"/>
    <property type="match status" value="1"/>
</dbReference>
<feature type="compositionally biased region" description="Low complexity" evidence="10">
    <location>
        <begin position="737"/>
        <end position="747"/>
    </location>
</feature>
<dbReference type="PANTHER" id="PTHR45858">
    <property type="entry name" value="FERM DOMAIN CONTAINING PROTEIN"/>
    <property type="match status" value="1"/>
</dbReference>
<dbReference type="SUPFAM" id="SSF47031">
    <property type="entry name" value="Second domain of FERM"/>
    <property type="match status" value="1"/>
</dbReference>
<dbReference type="SUPFAM" id="SSF50729">
    <property type="entry name" value="PH domain-like"/>
    <property type="match status" value="1"/>
</dbReference>
<evidence type="ECO:0000256" key="8">
    <source>
        <dbReference type="ARBA" id="ARBA00023136"/>
    </source>
</evidence>
<evidence type="ECO:0000313" key="12">
    <source>
        <dbReference type="Ensembl" id="ENSECAP00000026545.2"/>
    </source>
</evidence>
<dbReference type="PRINTS" id="PR00935">
    <property type="entry name" value="BAND41"/>
</dbReference>
<reference evidence="12" key="3">
    <citation type="submission" date="2025-09" db="UniProtKB">
        <authorList>
            <consortium name="Ensembl"/>
        </authorList>
    </citation>
    <scope>IDENTIFICATION</scope>
    <source>
        <strain evidence="12">Thoroughbred</strain>
    </source>
</reference>
<dbReference type="InterPro" id="IPR051835">
    <property type="entry name" value="RAC1-GEF"/>
</dbReference>
<dbReference type="GO" id="GO:0008092">
    <property type="term" value="F:cytoskeletal protein binding"/>
    <property type="evidence" value="ECO:0007669"/>
    <property type="project" value="InterPro"/>
</dbReference>
<evidence type="ECO:0000256" key="1">
    <source>
        <dbReference type="ARBA" id="ARBA00004370"/>
    </source>
</evidence>
<evidence type="ECO:0000256" key="7">
    <source>
        <dbReference type="ARBA" id="ARBA00023018"/>
    </source>
</evidence>
<dbReference type="InterPro" id="IPR029071">
    <property type="entry name" value="Ubiquitin-like_domsf"/>
</dbReference>
<dbReference type="InterPro" id="IPR014847">
    <property type="entry name" value="FA"/>
</dbReference>
<keyword evidence="7" id="KW-0770">Synapse</keyword>
<sequence>MGEIEQRPTPGSRLGAPENSGISTLEHGQKPPPTPSGKLMSIKIQMLDDTQEAFEVPQRAPGKVLLDAVCNHLNLVEGDYFGLEFPDHKKITVWLDLLKPIVKQIRRPKHVVVKFVVKFFPPDHTQLQEELTRYLFALQVKQDLAQGRLTCNDTSAALLISHIVQSEIGDFDEASDREHLAKNKYIPQQDALEDKIVEFHHNHIGQTPAESDFQLLEIARRLEMYGIRLHPAKDREGTKINLAVANTGILVFQGFTKINAFNWAKVRKLSFKRKRFLIKLRPDANSSYQDTLEFLMASRDFCKSFWKICVEHHAFFRLFEEPKPKPKAVLFSRGSSFRFSGRTQKQVLDYVKEGGHKKVQFERKHSKIHSIRSLATQPAEPNSEVPKQAQQSASLTLGEGAESPDGQSCQQGKELNASSAERGPHQSPALQKSPVGNKKADGAVKAMAEEEEEVVKDRTQQSKPQPPQPSTGPASRAARGSSTSIPFIDCSDVDSEYDLLREQASQSRSQTNDNYEGDLTSGVYLLSRDERQIEARRRASPRSVKSSRPPSREFLDDDSADITFDISGSPRLPRHSSLIDEMFRGAGSHSPLATPLSPSSRSSSPNMSWDRTGSQGYVSENGHDPRERSMGEDTIPIQGPHCENCSPVSQRPYLRSLPNRYNKSETDPLILSQVAPTPEAMDRRDGHKKGGLASLTGSEGKMLANGTPLVGPTSKIPVVQSVCASSLADQLAPLQMTEGSTSSGTESSDSDSEMVNPLSQPLMFGNPAVLDSPSMPRSQKSLGGLHLSEEDE</sequence>
<dbReference type="AlphaFoldDB" id="A0A3Q2KS88"/>
<feature type="compositionally biased region" description="Polar residues" evidence="10">
    <location>
        <begin position="405"/>
        <end position="419"/>
    </location>
</feature>
<feature type="region of interest" description="Disordered" evidence="10">
    <location>
        <begin position="1"/>
        <end position="38"/>
    </location>
</feature>
<evidence type="ECO:0000256" key="4">
    <source>
        <dbReference type="ARBA" id="ARBA00022490"/>
    </source>
</evidence>
<dbReference type="FunFam" id="1.20.80.10:FF:000005">
    <property type="entry name" value="FERM, RhoGEF and pleckstrin domain-containing protein 1"/>
    <property type="match status" value="1"/>
</dbReference>
<dbReference type="GO" id="GO:0043197">
    <property type="term" value="C:dendritic spine"/>
    <property type="evidence" value="ECO:0007669"/>
    <property type="project" value="UniProtKB-SubCell"/>
</dbReference>
<dbReference type="CDD" id="cd13193">
    <property type="entry name" value="FERM_C_FARP1-like"/>
    <property type="match status" value="1"/>
</dbReference>
<dbReference type="SMART" id="SM01196">
    <property type="entry name" value="FERM_C"/>
    <property type="match status" value="1"/>
</dbReference>
<dbReference type="InterPro" id="IPR019748">
    <property type="entry name" value="FERM_central"/>
</dbReference>